<accession>A0A0D3KWY4</accession>
<dbReference type="RefSeq" id="XP_005764321.1">
    <property type="nucleotide sequence ID" value="XM_005764264.1"/>
</dbReference>
<dbReference type="HOGENOM" id="CLU_017633_18_1_1"/>
<sequence>YDILGVRPSATEAELRKAYRREALLWHPDKSTAPAEVASERFKRVSHAFHVLSDAQLRAAYD</sequence>
<reference evidence="2" key="2">
    <citation type="submission" date="2024-10" db="UniProtKB">
        <authorList>
            <consortium name="EnsemblProtists"/>
        </authorList>
    </citation>
    <scope>IDENTIFICATION</scope>
</reference>
<feature type="domain" description="J" evidence="1">
    <location>
        <begin position="1"/>
        <end position="62"/>
    </location>
</feature>
<evidence type="ECO:0000259" key="1">
    <source>
        <dbReference type="PROSITE" id="PS50076"/>
    </source>
</evidence>
<dbReference type="STRING" id="2903.R1G318"/>
<keyword evidence="3" id="KW-1185">Reference proteome</keyword>
<dbReference type="SUPFAM" id="SSF46565">
    <property type="entry name" value="Chaperone J-domain"/>
    <property type="match status" value="1"/>
</dbReference>
<dbReference type="PRINTS" id="PR00625">
    <property type="entry name" value="JDOMAIN"/>
</dbReference>
<dbReference type="GeneID" id="17285542"/>
<protein>
    <recommendedName>
        <fullName evidence="1">J domain-containing protein</fullName>
    </recommendedName>
</protein>
<dbReference type="eggNOG" id="KOG0712">
    <property type="taxonomic scope" value="Eukaryota"/>
</dbReference>
<dbReference type="KEGG" id="ehx:EMIHUDRAFT_47128"/>
<evidence type="ECO:0000313" key="2">
    <source>
        <dbReference type="EnsemblProtists" id="EOD40269"/>
    </source>
</evidence>
<dbReference type="Proteomes" id="UP000013827">
    <property type="component" value="Unassembled WGS sequence"/>
</dbReference>
<dbReference type="OMA" id="WHPDKST"/>
<dbReference type="Gene3D" id="1.10.287.110">
    <property type="entry name" value="DnaJ domain"/>
    <property type="match status" value="1"/>
</dbReference>
<dbReference type="InterPro" id="IPR050817">
    <property type="entry name" value="DjlA_DnaK_co-chaperone"/>
</dbReference>
<dbReference type="PaxDb" id="2903-EOD11892"/>
<evidence type="ECO:0000313" key="3">
    <source>
        <dbReference type="Proteomes" id="UP000013827"/>
    </source>
</evidence>
<dbReference type="SMART" id="SM00271">
    <property type="entry name" value="DnaJ"/>
    <property type="match status" value="1"/>
</dbReference>
<name>A0A0D3KWY4_EMIH1</name>
<reference evidence="3" key="1">
    <citation type="journal article" date="2013" name="Nature">
        <title>Pan genome of the phytoplankton Emiliania underpins its global distribution.</title>
        <authorList>
            <person name="Read B.A."/>
            <person name="Kegel J."/>
            <person name="Klute M.J."/>
            <person name="Kuo A."/>
            <person name="Lefebvre S.C."/>
            <person name="Maumus F."/>
            <person name="Mayer C."/>
            <person name="Miller J."/>
            <person name="Monier A."/>
            <person name="Salamov A."/>
            <person name="Young J."/>
            <person name="Aguilar M."/>
            <person name="Claverie J.M."/>
            <person name="Frickenhaus S."/>
            <person name="Gonzalez K."/>
            <person name="Herman E.K."/>
            <person name="Lin Y.C."/>
            <person name="Napier J."/>
            <person name="Ogata H."/>
            <person name="Sarno A.F."/>
            <person name="Shmutz J."/>
            <person name="Schroeder D."/>
            <person name="de Vargas C."/>
            <person name="Verret F."/>
            <person name="von Dassow P."/>
            <person name="Valentin K."/>
            <person name="Van de Peer Y."/>
            <person name="Wheeler G."/>
            <person name="Dacks J.B."/>
            <person name="Delwiche C.F."/>
            <person name="Dyhrman S.T."/>
            <person name="Glockner G."/>
            <person name="John U."/>
            <person name="Richards T."/>
            <person name="Worden A.Z."/>
            <person name="Zhang X."/>
            <person name="Grigoriev I.V."/>
            <person name="Allen A.E."/>
            <person name="Bidle K."/>
            <person name="Borodovsky M."/>
            <person name="Bowler C."/>
            <person name="Brownlee C."/>
            <person name="Cock J.M."/>
            <person name="Elias M."/>
            <person name="Gladyshev V.N."/>
            <person name="Groth M."/>
            <person name="Guda C."/>
            <person name="Hadaegh A."/>
            <person name="Iglesias-Rodriguez M.D."/>
            <person name="Jenkins J."/>
            <person name="Jones B.M."/>
            <person name="Lawson T."/>
            <person name="Leese F."/>
            <person name="Lindquist E."/>
            <person name="Lobanov A."/>
            <person name="Lomsadze A."/>
            <person name="Malik S.B."/>
            <person name="Marsh M.E."/>
            <person name="Mackinder L."/>
            <person name="Mock T."/>
            <person name="Mueller-Roeber B."/>
            <person name="Pagarete A."/>
            <person name="Parker M."/>
            <person name="Probert I."/>
            <person name="Quesneville H."/>
            <person name="Raines C."/>
            <person name="Rensing S.A."/>
            <person name="Riano-Pachon D.M."/>
            <person name="Richier S."/>
            <person name="Rokitta S."/>
            <person name="Shiraiwa Y."/>
            <person name="Soanes D.M."/>
            <person name="van der Giezen M."/>
            <person name="Wahlund T.M."/>
            <person name="Williams B."/>
            <person name="Wilson W."/>
            <person name="Wolfe G."/>
            <person name="Wurch L.L."/>
        </authorList>
    </citation>
    <scope>NUCLEOTIDE SEQUENCE</scope>
</reference>
<dbReference type="KEGG" id="ehx:EMIHUDRAFT_58761"/>
<dbReference type="Pfam" id="PF00226">
    <property type="entry name" value="DnaJ"/>
    <property type="match status" value="1"/>
</dbReference>
<dbReference type="PANTHER" id="PTHR24074">
    <property type="entry name" value="CO-CHAPERONE PROTEIN DJLA"/>
    <property type="match status" value="1"/>
</dbReference>
<dbReference type="RefSeq" id="XP_005792698.1">
    <property type="nucleotide sequence ID" value="XM_005792641.1"/>
</dbReference>
<dbReference type="CDD" id="cd06257">
    <property type="entry name" value="DnaJ"/>
    <property type="match status" value="1"/>
</dbReference>
<dbReference type="EnsemblProtists" id="EOD40269">
    <property type="protein sequence ID" value="EOD40269"/>
    <property type="gene ID" value="EMIHUDRAFT_47128"/>
</dbReference>
<dbReference type="InterPro" id="IPR001623">
    <property type="entry name" value="DnaJ_domain"/>
</dbReference>
<dbReference type="PROSITE" id="PS50076">
    <property type="entry name" value="DNAJ_2"/>
    <property type="match status" value="1"/>
</dbReference>
<dbReference type="GeneID" id="17258055"/>
<organism evidence="2 3">
    <name type="scientific">Emiliania huxleyi (strain CCMP1516)</name>
    <dbReference type="NCBI Taxonomy" id="280463"/>
    <lineage>
        <taxon>Eukaryota</taxon>
        <taxon>Haptista</taxon>
        <taxon>Haptophyta</taxon>
        <taxon>Prymnesiophyceae</taxon>
        <taxon>Isochrysidales</taxon>
        <taxon>Noelaerhabdaceae</taxon>
        <taxon>Emiliania</taxon>
    </lineage>
</organism>
<dbReference type="EnsemblProtists" id="EOD11892">
    <property type="protein sequence ID" value="EOD11892"/>
    <property type="gene ID" value="EMIHUDRAFT_58761"/>
</dbReference>
<proteinExistence type="predicted"/>
<dbReference type="InterPro" id="IPR036869">
    <property type="entry name" value="J_dom_sf"/>
</dbReference>
<dbReference type="AlphaFoldDB" id="A0A0D3KWY4"/>